<gene>
    <name evidence="2" type="ORF">GCM10022246_07750</name>
</gene>
<dbReference type="InterPro" id="IPR001173">
    <property type="entry name" value="Glyco_trans_2-like"/>
</dbReference>
<dbReference type="InterPro" id="IPR029044">
    <property type="entry name" value="Nucleotide-diphossugar_trans"/>
</dbReference>
<evidence type="ECO:0000313" key="3">
    <source>
        <dbReference type="Proteomes" id="UP001501081"/>
    </source>
</evidence>
<protein>
    <recommendedName>
        <fullName evidence="1">Glycosyltransferase 2-like domain-containing protein</fullName>
    </recommendedName>
</protein>
<dbReference type="SUPFAM" id="SSF53448">
    <property type="entry name" value="Nucleotide-diphospho-sugar transferases"/>
    <property type="match status" value="1"/>
</dbReference>
<dbReference type="Proteomes" id="UP001501081">
    <property type="component" value="Unassembled WGS sequence"/>
</dbReference>
<proteinExistence type="predicted"/>
<reference evidence="3" key="1">
    <citation type="journal article" date="2019" name="Int. J. Syst. Evol. Microbiol.">
        <title>The Global Catalogue of Microorganisms (GCM) 10K type strain sequencing project: providing services to taxonomists for standard genome sequencing and annotation.</title>
        <authorList>
            <consortium name="The Broad Institute Genomics Platform"/>
            <consortium name="The Broad Institute Genome Sequencing Center for Infectious Disease"/>
            <person name="Wu L."/>
            <person name="Ma J."/>
        </authorList>
    </citation>
    <scope>NUCLEOTIDE SEQUENCE [LARGE SCALE GENOMIC DNA]</scope>
    <source>
        <strain evidence="3">JCM 17338</strain>
    </source>
</reference>
<sequence>MMLTVVIPCYNHGQYIQEAIDSVLTYQDQPVEIIIVDDGSTDLYTINKMEELKVLNYQIIQQKNAGLATARNVGIAKARGKYILPLDADNKIKADYIKKAIQLLDTNSYDIVYAKPSFFGEVTIDRKFKPIEFNGSDLIFHNYIDACAVFRKNVWLKNKGYDDKMPYQGVEDWDFWLNSYFNGFKFHFIDEELYEYRILSDSMITQINSEDKNNATINYLMSKRGNQILSELASHYSKSKMYSNDIQHPFRSIFKYLYRSLNIFNYYK</sequence>
<name>A0ABP7P050_9SPHI</name>
<dbReference type="Gene3D" id="3.90.550.10">
    <property type="entry name" value="Spore Coat Polysaccharide Biosynthesis Protein SpsA, Chain A"/>
    <property type="match status" value="1"/>
</dbReference>
<dbReference type="CDD" id="cd00761">
    <property type="entry name" value="Glyco_tranf_GTA_type"/>
    <property type="match status" value="1"/>
</dbReference>
<dbReference type="Pfam" id="PF00535">
    <property type="entry name" value="Glycos_transf_2"/>
    <property type="match status" value="1"/>
</dbReference>
<organism evidence="2 3">
    <name type="scientific">Pedobacter ginsengiterrae</name>
    <dbReference type="NCBI Taxonomy" id="871696"/>
    <lineage>
        <taxon>Bacteria</taxon>
        <taxon>Pseudomonadati</taxon>
        <taxon>Bacteroidota</taxon>
        <taxon>Sphingobacteriia</taxon>
        <taxon>Sphingobacteriales</taxon>
        <taxon>Sphingobacteriaceae</taxon>
        <taxon>Pedobacter</taxon>
    </lineage>
</organism>
<dbReference type="InterPro" id="IPR050834">
    <property type="entry name" value="Glycosyltransf_2"/>
</dbReference>
<accession>A0ABP7P050</accession>
<comment type="caution">
    <text evidence="2">The sequence shown here is derived from an EMBL/GenBank/DDBJ whole genome shotgun (WGS) entry which is preliminary data.</text>
</comment>
<feature type="domain" description="Glycosyltransferase 2-like" evidence="1">
    <location>
        <begin position="4"/>
        <end position="127"/>
    </location>
</feature>
<dbReference type="RefSeq" id="WP_344765090.1">
    <property type="nucleotide sequence ID" value="NZ_BAABAK010000003.1"/>
</dbReference>
<evidence type="ECO:0000259" key="1">
    <source>
        <dbReference type="Pfam" id="PF00535"/>
    </source>
</evidence>
<evidence type="ECO:0000313" key="2">
    <source>
        <dbReference type="EMBL" id="GAA3956239.1"/>
    </source>
</evidence>
<dbReference type="PANTHER" id="PTHR43685">
    <property type="entry name" value="GLYCOSYLTRANSFERASE"/>
    <property type="match status" value="1"/>
</dbReference>
<dbReference type="PANTHER" id="PTHR43685:SF2">
    <property type="entry name" value="GLYCOSYLTRANSFERASE 2-LIKE DOMAIN-CONTAINING PROTEIN"/>
    <property type="match status" value="1"/>
</dbReference>
<dbReference type="EMBL" id="BAABAK010000003">
    <property type="protein sequence ID" value="GAA3956239.1"/>
    <property type="molecule type" value="Genomic_DNA"/>
</dbReference>
<keyword evidence="3" id="KW-1185">Reference proteome</keyword>